<evidence type="ECO:0000313" key="2">
    <source>
        <dbReference type="EMBL" id="KPJ01764.1"/>
    </source>
</evidence>
<keyword evidence="1" id="KW-1133">Transmembrane helix</keyword>
<name>A0A194Q8N7_PAPXU</name>
<dbReference type="InterPro" id="IPR004245">
    <property type="entry name" value="DUF229"/>
</dbReference>
<dbReference type="SUPFAM" id="SSF53649">
    <property type="entry name" value="Alkaline phosphatase-like"/>
    <property type="match status" value="2"/>
</dbReference>
<dbReference type="STRING" id="66420.A0A194Q8N7"/>
<protein>
    <submittedName>
        <fullName evidence="2">Uncharacterized protein</fullName>
    </submittedName>
</protein>
<proteinExistence type="predicted"/>
<dbReference type="EMBL" id="KQ459302">
    <property type="protein sequence ID" value="KPJ01764.1"/>
    <property type="molecule type" value="Genomic_DNA"/>
</dbReference>
<keyword evidence="3" id="KW-1185">Reference proteome</keyword>
<dbReference type="InterPro" id="IPR017850">
    <property type="entry name" value="Alkaline_phosphatase_core_sf"/>
</dbReference>
<dbReference type="PANTHER" id="PTHR10974">
    <property type="entry name" value="FI08016P-RELATED"/>
    <property type="match status" value="1"/>
</dbReference>
<evidence type="ECO:0000256" key="1">
    <source>
        <dbReference type="SAM" id="Phobius"/>
    </source>
</evidence>
<sequence length="1062" mass="123713">MTRTTEYLKKNLWLSFKGYHKIGDNTIPNIMAALTGKNISSIIKDCAGKMFSCNKFILWSYFKTANYVTAYGEDYLRLPDTFSRSYAFRSPPTDHYMRTFFLKSELENGNKSHVCSGKYLSGQHVLDYAFDFVHTYRKVRNFGIFWINSFSHNVNSRPEDADKLFVDFFKKLSDIAVLNDTFIFFFSDHGVRFGDHRMYVESYYDERMPFLFMWIPDIFKLNHPDIMESLKINQYRLITPYDLYLTIRDINQISTKHKSGSEGCPKCQSMFDVVSSNRTCQDVAVNDKWCSCHELYPLHKDNERTKTVQFVVSHIKSIIASVKTKSCWTCTSLSLGKINRIHYYYDKERINIYYVVAITLTPGNMSYEATVMKDKSKLHLVGQISVISPYRNFGKCTIQYKDRLFCVCEKIGNLPNRIRAVEISPRAPVDLKPLLHNVIYKSLKHIRRVPPLHEKPTTRSDVTQVNNDGRSWFAGIPLRMKKPTSCIVNLHKGVTTSALIIGMVIFIFYYNMFNLINFYEIEKPIFDLKTTIQTYNDTDYILNTAGCVIPNFSKTLKFKEAEYKKKTCGDRGVFVNKIADNKIKFDIQYHTMKRYSKGKPFNCCYKFAYRSTEPGKEDTEITYSTCKTFKTGTIIDLEQEVLTVNCKINSGAKHIDIYEDAYLLLKKLNTLENISKENEESWNVLIVGMDTMSRARAYATMPQTVTHFHKHKWLDFRGYQKVGFNTFPNIMAVLTGKKMSSVYKACAKGMTYCNDFMMWHKFEEAGYVTAYGEEYLNLPDTFSRYKGFNVTPTHHYTRPFFLTGEEKSGNYICTGRRPSALHLLDYAIDFVNTYDDVNFFGMFWLNSFSHNFDNKPALIDKDMVHFFDRLVQSSALNNTFVIFLSDHGIRYGEMRLPIESYYEERLPMFFMHVPYRFQELYFSEYNNLKTNQDRLTTPYDFHLTMSNILKLSNDSVEITPSEACLNCSSLFYEKPVNRTCADAGVTDKWCSCHNMVKANESDPYVQKSLDLAVSYIQNITKTIETDYCMLCENLKLKTVLRHHFYVDDGRTFYIVAFFICAG</sequence>
<keyword evidence="1" id="KW-0812">Transmembrane</keyword>
<dbReference type="Pfam" id="PF02995">
    <property type="entry name" value="DUF229"/>
    <property type="match status" value="2"/>
</dbReference>
<feature type="transmembrane region" description="Helical" evidence="1">
    <location>
        <begin position="489"/>
        <end position="510"/>
    </location>
</feature>
<dbReference type="CDD" id="cd16021">
    <property type="entry name" value="ALP_like"/>
    <property type="match status" value="2"/>
</dbReference>
<dbReference type="AlphaFoldDB" id="A0A194Q8N7"/>
<evidence type="ECO:0000313" key="3">
    <source>
        <dbReference type="Proteomes" id="UP000053268"/>
    </source>
</evidence>
<organism evidence="2 3">
    <name type="scientific">Papilio xuthus</name>
    <name type="common">Asian swallowtail butterfly</name>
    <dbReference type="NCBI Taxonomy" id="66420"/>
    <lineage>
        <taxon>Eukaryota</taxon>
        <taxon>Metazoa</taxon>
        <taxon>Ecdysozoa</taxon>
        <taxon>Arthropoda</taxon>
        <taxon>Hexapoda</taxon>
        <taxon>Insecta</taxon>
        <taxon>Pterygota</taxon>
        <taxon>Neoptera</taxon>
        <taxon>Endopterygota</taxon>
        <taxon>Lepidoptera</taxon>
        <taxon>Glossata</taxon>
        <taxon>Ditrysia</taxon>
        <taxon>Papilionoidea</taxon>
        <taxon>Papilionidae</taxon>
        <taxon>Papilioninae</taxon>
        <taxon>Papilio</taxon>
    </lineage>
</organism>
<gene>
    <name evidence="2" type="ORF">RR46_06060</name>
</gene>
<dbReference type="PANTHER" id="PTHR10974:SF9">
    <property type="entry name" value="DUF229 DOMAIN CONTAINING PROTEIN-RELATED"/>
    <property type="match status" value="1"/>
</dbReference>
<keyword evidence="1" id="KW-0472">Membrane</keyword>
<dbReference type="GO" id="GO:0005615">
    <property type="term" value="C:extracellular space"/>
    <property type="evidence" value="ECO:0007669"/>
    <property type="project" value="TreeGrafter"/>
</dbReference>
<dbReference type="Proteomes" id="UP000053268">
    <property type="component" value="Unassembled WGS sequence"/>
</dbReference>
<dbReference type="Gene3D" id="3.40.720.10">
    <property type="entry name" value="Alkaline Phosphatase, subunit A"/>
    <property type="match status" value="2"/>
</dbReference>
<accession>A0A194Q8N7</accession>
<dbReference type="FunFam" id="3.40.720.10:FF:000017">
    <property type="entry name" value="Predicted protein"/>
    <property type="match status" value="2"/>
</dbReference>
<reference evidence="2 3" key="1">
    <citation type="journal article" date="2015" name="Nat. Commun.">
        <title>Outbred genome sequencing and CRISPR/Cas9 gene editing in butterflies.</title>
        <authorList>
            <person name="Li X."/>
            <person name="Fan D."/>
            <person name="Zhang W."/>
            <person name="Liu G."/>
            <person name="Zhang L."/>
            <person name="Zhao L."/>
            <person name="Fang X."/>
            <person name="Chen L."/>
            <person name="Dong Y."/>
            <person name="Chen Y."/>
            <person name="Ding Y."/>
            <person name="Zhao R."/>
            <person name="Feng M."/>
            <person name="Zhu Y."/>
            <person name="Feng Y."/>
            <person name="Jiang X."/>
            <person name="Zhu D."/>
            <person name="Xiang H."/>
            <person name="Feng X."/>
            <person name="Li S."/>
            <person name="Wang J."/>
            <person name="Zhang G."/>
            <person name="Kronforst M.R."/>
            <person name="Wang W."/>
        </authorList>
    </citation>
    <scope>NUCLEOTIDE SEQUENCE [LARGE SCALE GENOMIC DNA]</scope>
    <source>
        <strain evidence="2">Ya'a_city_454_Px</strain>
        <tissue evidence="2">Whole body</tissue>
    </source>
</reference>